<dbReference type="AlphaFoldDB" id="A0A511FJA8"/>
<feature type="region of interest" description="Disordered" evidence="1">
    <location>
        <begin position="23"/>
        <end position="45"/>
    </location>
</feature>
<dbReference type="EMBL" id="BJVR01000002">
    <property type="protein sequence ID" value="GEL49316.1"/>
    <property type="molecule type" value="Genomic_DNA"/>
</dbReference>
<evidence type="ECO:0000256" key="1">
    <source>
        <dbReference type="SAM" id="MobiDB-lite"/>
    </source>
</evidence>
<accession>A0A511FJA8</accession>
<dbReference type="Proteomes" id="UP000321800">
    <property type="component" value="Unassembled WGS sequence"/>
</dbReference>
<name>A0A511FJA8_9PROT</name>
<evidence type="ECO:0000313" key="3">
    <source>
        <dbReference type="Proteomes" id="UP000321800"/>
    </source>
</evidence>
<comment type="caution">
    <text evidence="2">The sequence shown here is derived from an EMBL/GenBank/DDBJ whole genome shotgun (WGS) entry which is preliminary data.</text>
</comment>
<gene>
    <name evidence="2" type="ORF">ATR01nite_03910</name>
</gene>
<reference evidence="2 3" key="1">
    <citation type="submission" date="2019-07" db="EMBL/GenBank/DDBJ databases">
        <title>Whole genome shotgun sequence of Acetobacter tropicalis NBRC 16470.</title>
        <authorList>
            <person name="Hosoyama A."/>
            <person name="Uohara A."/>
            <person name="Ohji S."/>
            <person name="Ichikawa N."/>
        </authorList>
    </citation>
    <scope>NUCLEOTIDE SEQUENCE [LARGE SCALE GENOMIC DNA]</scope>
    <source>
        <strain evidence="2 3">NBRC 16470</strain>
    </source>
</reference>
<feature type="compositionally biased region" description="Low complexity" evidence="1">
    <location>
        <begin position="24"/>
        <end position="45"/>
    </location>
</feature>
<sequence>MLYGAQQFVCEGFYPGARGAVGMHTNHNNGHNTQNKRQQRQDQMQQYTAHGNIVLEGRIDYLIRRHVTFSTDLLATDPLFPQGVDPIPA</sequence>
<organism evidence="2 3">
    <name type="scientific">Acetobacter tropicalis</name>
    <dbReference type="NCBI Taxonomy" id="104102"/>
    <lineage>
        <taxon>Bacteria</taxon>
        <taxon>Pseudomonadati</taxon>
        <taxon>Pseudomonadota</taxon>
        <taxon>Alphaproteobacteria</taxon>
        <taxon>Acetobacterales</taxon>
        <taxon>Acetobacteraceae</taxon>
        <taxon>Acetobacter</taxon>
    </lineage>
</organism>
<evidence type="ECO:0000313" key="2">
    <source>
        <dbReference type="EMBL" id="GEL49316.1"/>
    </source>
</evidence>
<proteinExistence type="predicted"/>
<protein>
    <submittedName>
        <fullName evidence="2">Uncharacterized protein</fullName>
    </submittedName>
</protein>